<protein>
    <submittedName>
        <fullName evidence="3">3689_t:CDS:1</fullName>
    </submittedName>
</protein>
<keyword evidence="1" id="KW-0812">Transmembrane</keyword>
<accession>A0A9N9FAN1</accession>
<evidence type="ECO:0000313" key="4">
    <source>
        <dbReference type="Proteomes" id="UP000789572"/>
    </source>
</evidence>
<keyword evidence="1" id="KW-0472">Membrane</keyword>
<gene>
    <name evidence="3" type="ORF">POCULU_LOCUS3590</name>
</gene>
<sequence length="146" mass="16175">MFRSQWPLIAISILFLLTVIHSTRGANITSFCKCSCIGKPPQIIPLSQTNAKSECANCTRAFCEEQLGKDFCGLKTIEGNPIDDNTCGTEFTAICFERDSFKDEAIVYMYIIITTGLLFAAIAKPFLSHWRKGPNAAHIYTSIPNS</sequence>
<keyword evidence="2" id="KW-0732">Signal</keyword>
<evidence type="ECO:0000256" key="2">
    <source>
        <dbReference type="SAM" id="SignalP"/>
    </source>
</evidence>
<dbReference type="EMBL" id="CAJVPJ010000406">
    <property type="protein sequence ID" value="CAG8521389.1"/>
    <property type="molecule type" value="Genomic_DNA"/>
</dbReference>
<comment type="caution">
    <text evidence="3">The sequence shown here is derived from an EMBL/GenBank/DDBJ whole genome shotgun (WGS) entry which is preliminary data.</text>
</comment>
<dbReference type="AlphaFoldDB" id="A0A9N9FAN1"/>
<name>A0A9N9FAN1_9GLOM</name>
<dbReference type="OrthoDB" id="2142503at2759"/>
<dbReference type="Proteomes" id="UP000789572">
    <property type="component" value="Unassembled WGS sequence"/>
</dbReference>
<feature type="signal peptide" evidence="2">
    <location>
        <begin position="1"/>
        <end position="25"/>
    </location>
</feature>
<organism evidence="3 4">
    <name type="scientific">Paraglomus occultum</name>
    <dbReference type="NCBI Taxonomy" id="144539"/>
    <lineage>
        <taxon>Eukaryota</taxon>
        <taxon>Fungi</taxon>
        <taxon>Fungi incertae sedis</taxon>
        <taxon>Mucoromycota</taxon>
        <taxon>Glomeromycotina</taxon>
        <taxon>Glomeromycetes</taxon>
        <taxon>Paraglomerales</taxon>
        <taxon>Paraglomeraceae</taxon>
        <taxon>Paraglomus</taxon>
    </lineage>
</organism>
<dbReference type="PANTHER" id="PTHR36854:SF1">
    <property type="entry name" value="TRANSMEMBRANE PROTEIN"/>
    <property type="match status" value="1"/>
</dbReference>
<reference evidence="3" key="1">
    <citation type="submission" date="2021-06" db="EMBL/GenBank/DDBJ databases">
        <authorList>
            <person name="Kallberg Y."/>
            <person name="Tangrot J."/>
            <person name="Rosling A."/>
        </authorList>
    </citation>
    <scope>NUCLEOTIDE SEQUENCE</scope>
    <source>
        <strain evidence="3">IA702</strain>
    </source>
</reference>
<keyword evidence="1" id="KW-1133">Transmembrane helix</keyword>
<evidence type="ECO:0000256" key="1">
    <source>
        <dbReference type="SAM" id="Phobius"/>
    </source>
</evidence>
<dbReference type="PANTHER" id="PTHR36854">
    <property type="entry name" value="CHROMOSOME 9, WHOLE GENOME SHOTGUN SEQUENCE"/>
    <property type="match status" value="1"/>
</dbReference>
<feature type="chain" id="PRO_5040505129" evidence="2">
    <location>
        <begin position="26"/>
        <end position="146"/>
    </location>
</feature>
<keyword evidence="4" id="KW-1185">Reference proteome</keyword>
<feature type="transmembrane region" description="Helical" evidence="1">
    <location>
        <begin position="105"/>
        <end position="123"/>
    </location>
</feature>
<proteinExistence type="predicted"/>
<evidence type="ECO:0000313" key="3">
    <source>
        <dbReference type="EMBL" id="CAG8521389.1"/>
    </source>
</evidence>